<comment type="similarity">
    <text evidence="1">Belongs to the 'GDXG' lipolytic enzyme family.</text>
</comment>
<dbReference type="EMBL" id="AWWV01008463">
    <property type="protein sequence ID" value="OMO90359.1"/>
    <property type="molecule type" value="Genomic_DNA"/>
</dbReference>
<evidence type="ECO:0000313" key="5">
    <source>
        <dbReference type="Proteomes" id="UP000188268"/>
    </source>
</evidence>
<feature type="transmembrane region" description="Helical" evidence="2">
    <location>
        <begin position="664"/>
        <end position="688"/>
    </location>
</feature>
<dbReference type="OMA" id="MEKSDWH"/>
<reference evidence="4 5" key="1">
    <citation type="submission" date="2013-09" db="EMBL/GenBank/DDBJ databases">
        <title>Corchorus capsularis genome sequencing.</title>
        <authorList>
            <person name="Alam M."/>
            <person name="Haque M.S."/>
            <person name="Islam M.S."/>
            <person name="Emdad E.M."/>
            <person name="Islam M.M."/>
            <person name="Ahmed B."/>
            <person name="Halim A."/>
            <person name="Hossen Q.M.M."/>
            <person name="Hossain M.Z."/>
            <person name="Ahmed R."/>
            <person name="Khan M.M."/>
            <person name="Islam R."/>
            <person name="Rashid M.M."/>
            <person name="Khan S.A."/>
            <person name="Rahman M.S."/>
            <person name="Alam M."/>
        </authorList>
    </citation>
    <scope>NUCLEOTIDE SEQUENCE [LARGE SCALE GENOMIC DNA]</scope>
    <source>
        <strain evidence="5">cv. CVL-1</strain>
        <tissue evidence="4">Whole seedling</tissue>
    </source>
</reference>
<accession>A0A1R3J678</accession>
<dbReference type="Gene3D" id="3.40.50.1820">
    <property type="entry name" value="alpha/beta hydrolase"/>
    <property type="match status" value="2"/>
</dbReference>
<keyword evidence="2" id="KW-0472">Membrane</keyword>
<dbReference type="AlphaFoldDB" id="A0A1R3J678"/>
<dbReference type="InterPro" id="IPR013094">
    <property type="entry name" value="AB_hydrolase_3"/>
</dbReference>
<dbReference type="InterPro" id="IPR029058">
    <property type="entry name" value="AB_hydrolase_fold"/>
</dbReference>
<evidence type="ECO:0000256" key="2">
    <source>
        <dbReference type="SAM" id="Phobius"/>
    </source>
</evidence>
<dbReference type="PANTHER" id="PTHR23024">
    <property type="entry name" value="ARYLACETAMIDE DEACETYLASE"/>
    <property type="match status" value="1"/>
</dbReference>
<dbReference type="Proteomes" id="UP000188268">
    <property type="component" value="Unassembled WGS sequence"/>
</dbReference>
<dbReference type="SUPFAM" id="SSF53474">
    <property type="entry name" value="alpha/beta-Hydrolases"/>
    <property type="match status" value="2"/>
</dbReference>
<feature type="domain" description="Alpha/beta hydrolase fold-3" evidence="3">
    <location>
        <begin position="101"/>
        <end position="311"/>
    </location>
</feature>
<evidence type="ECO:0000256" key="1">
    <source>
        <dbReference type="ARBA" id="ARBA00010515"/>
    </source>
</evidence>
<keyword evidence="2" id="KW-1133">Transmembrane helix</keyword>
<evidence type="ECO:0000259" key="3">
    <source>
        <dbReference type="Pfam" id="PF07859"/>
    </source>
</evidence>
<keyword evidence="2" id="KW-0812">Transmembrane</keyword>
<dbReference type="InterPro" id="IPR050466">
    <property type="entry name" value="Carboxylest/Gibb_receptor"/>
</dbReference>
<dbReference type="GO" id="GO:0052689">
    <property type="term" value="F:carboxylic ester hydrolase activity"/>
    <property type="evidence" value="ECO:0007669"/>
    <property type="project" value="TreeGrafter"/>
</dbReference>
<organism evidence="4 5">
    <name type="scientific">Corchorus capsularis</name>
    <name type="common">Jute</name>
    <dbReference type="NCBI Taxonomy" id="210143"/>
    <lineage>
        <taxon>Eukaryota</taxon>
        <taxon>Viridiplantae</taxon>
        <taxon>Streptophyta</taxon>
        <taxon>Embryophyta</taxon>
        <taxon>Tracheophyta</taxon>
        <taxon>Spermatophyta</taxon>
        <taxon>Magnoliopsida</taxon>
        <taxon>eudicotyledons</taxon>
        <taxon>Gunneridae</taxon>
        <taxon>Pentapetalae</taxon>
        <taxon>rosids</taxon>
        <taxon>malvids</taxon>
        <taxon>Malvales</taxon>
        <taxon>Malvaceae</taxon>
        <taxon>Grewioideae</taxon>
        <taxon>Apeibeae</taxon>
        <taxon>Corchorus</taxon>
    </lineage>
</organism>
<gene>
    <name evidence="4" type="ORF">CCACVL1_07395</name>
</gene>
<keyword evidence="4" id="KW-0378">Hydrolase</keyword>
<proteinExistence type="inferred from homology"/>
<dbReference type="PANTHER" id="PTHR23024:SF609">
    <property type="entry name" value="CARBOXYLESTERASE 18-RELATED"/>
    <property type="match status" value="1"/>
</dbReference>
<protein>
    <submittedName>
        <fullName evidence="4">Alpha/beta hydrolase-3</fullName>
    </submittedName>
</protein>
<comment type="caution">
    <text evidence="4">The sequence shown here is derived from an EMBL/GenBank/DDBJ whole genome shotgun (WGS) entry which is preliminary data.</text>
</comment>
<dbReference type="OrthoDB" id="408631at2759"/>
<dbReference type="Pfam" id="PF07859">
    <property type="entry name" value="Abhydrolase_3"/>
    <property type="match status" value="2"/>
</dbReference>
<evidence type="ECO:0000313" key="4">
    <source>
        <dbReference type="EMBL" id="OMO90359.1"/>
    </source>
</evidence>
<dbReference type="Gramene" id="OMO90359">
    <property type="protein sequence ID" value="OMO90359"/>
    <property type="gene ID" value="CCACVL1_07395"/>
</dbReference>
<feature type="domain" description="Alpha/beta hydrolase fold-3" evidence="3">
    <location>
        <begin position="391"/>
        <end position="610"/>
    </location>
</feature>
<name>A0A1R3J678_COCAP</name>
<dbReference type="GO" id="GO:0009860">
    <property type="term" value="P:pollen tube growth"/>
    <property type="evidence" value="ECO:0007669"/>
    <property type="project" value="TreeGrafter"/>
</dbReference>
<keyword evidence="5" id="KW-1185">Reference proteome</keyword>
<sequence length="690" mass="76776">MSLSQGYQFDSHDHRKTAKPRLPWTVKLCVSIVSAVIDTACRPNGTANRRLIHLLDYQTPPNPPTKVNQNSVSSMDVSLDSTRNLWFRIYSPSNTQLLPVLIFFHGGGFSFLSTASLGYDMLCRNFAFKLPAIVVSVNYRLAPEHRYPSQYDDGFDVVKFLDENGATVLPQNADLSRCFLAGDSAGANLAHHVAVRVCKTELRKMKVIGLISLQPFFGGEERTQSEVELVGPSSLLVSVPRTDWCWKAFLPKGSNRDHAAANVSGPNSEDISGLDFPATMVVVGGFDPLKDWQKRYYEWLRKSGKQVSLIEPKLPWTVRLCVSVISAVIDVACRPSGIASRRLIHYLDYQTPSNPNKVKNSVSSIDVSLDVTRNLWFRIYSPAKTQLLPVVIFFHGGGFSFLSTASLGYDMLCRNFAFKLPAIVVSVNYRLAPEHRYPCQYDDGFDVVKFLDENGATVLPENADLSRCFFAGDSAGANLAHHVAVRACKTELRTLKVVGLVSLQPFFGGEERTKSEAQLVAPSSLLVSVLRTDWCWRAFLPKGSNRDHPAANVSGPNAEDISGLDFPATMVVVGGFDPLKDWQKRYYEWLRKSGKEASLIEYPNMIHAFYIFPNLPEASQLVMQIKNFMAKCSSSSKVLSSSESGTLSAAPNHQASPYLDLIKYFVGFFQLYVGLFICLFGLSFGFFYKM</sequence>
<dbReference type="STRING" id="210143.A0A1R3J678"/>